<reference evidence="2" key="1">
    <citation type="submission" date="2014-12" db="EMBL/GenBank/DDBJ databases">
        <title>Insight into the proteome of Arion vulgaris.</title>
        <authorList>
            <person name="Aradska J."/>
            <person name="Bulat T."/>
            <person name="Smidak R."/>
            <person name="Sarate P."/>
            <person name="Gangsoo J."/>
            <person name="Sialana F."/>
            <person name="Bilban M."/>
            <person name="Lubec G."/>
        </authorList>
    </citation>
    <scope>NUCLEOTIDE SEQUENCE</scope>
    <source>
        <tissue evidence="2">Skin</tissue>
    </source>
</reference>
<protein>
    <recommendedName>
        <fullName evidence="1">SNF2 N-terminal domain-containing protein</fullName>
    </recommendedName>
</protein>
<evidence type="ECO:0000313" key="2">
    <source>
        <dbReference type="EMBL" id="CEK57612.1"/>
    </source>
</evidence>
<dbReference type="InterPro" id="IPR000330">
    <property type="entry name" value="SNF2_N"/>
</dbReference>
<dbReference type="GO" id="GO:0000724">
    <property type="term" value="P:double-strand break repair via homologous recombination"/>
    <property type="evidence" value="ECO:0007669"/>
    <property type="project" value="TreeGrafter"/>
</dbReference>
<dbReference type="GO" id="GO:0007131">
    <property type="term" value="P:reciprocal meiotic recombination"/>
    <property type="evidence" value="ECO:0007669"/>
    <property type="project" value="TreeGrafter"/>
</dbReference>
<dbReference type="Pfam" id="PF00176">
    <property type="entry name" value="SNF2-rel_dom"/>
    <property type="match status" value="1"/>
</dbReference>
<dbReference type="EMBL" id="HACG01010747">
    <property type="protein sequence ID" value="CEK57612.1"/>
    <property type="molecule type" value="Transcribed_RNA"/>
</dbReference>
<feature type="non-terminal residue" evidence="2">
    <location>
        <position position="1"/>
    </location>
</feature>
<sequence length="116" mass="12960">QEINNDYLPPKVEMVLFCNPTPLQLTLYRQLIHSNMIRRCLAGNLSGSPHLICIGALKQLCNHPGLIYHKAAEEKLQRMKSHTLSLSQGNGGDSINECEDSIYTGLLSCFPETFDT</sequence>
<feature type="non-terminal residue" evidence="2">
    <location>
        <position position="116"/>
    </location>
</feature>
<dbReference type="InterPro" id="IPR027417">
    <property type="entry name" value="P-loop_NTPase"/>
</dbReference>
<dbReference type="AlphaFoldDB" id="A0A0B6YN70"/>
<dbReference type="PANTHER" id="PTHR45629:SF7">
    <property type="entry name" value="DNA EXCISION REPAIR PROTEIN ERCC-6-RELATED"/>
    <property type="match status" value="1"/>
</dbReference>
<dbReference type="SUPFAM" id="SSF52540">
    <property type="entry name" value="P-loop containing nucleoside triphosphate hydrolases"/>
    <property type="match status" value="1"/>
</dbReference>
<proteinExistence type="predicted"/>
<dbReference type="Gene3D" id="3.40.50.300">
    <property type="entry name" value="P-loop containing nucleotide triphosphate hydrolases"/>
    <property type="match status" value="1"/>
</dbReference>
<dbReference type="GO" id="GO:0005524">
    <property type="term" value="F:ATP binding"/>
    <property type="evidence" value="ECO:0007669"/>
    <property type="project" value="InterPro"/>
</dbReference>
<gene>
    <name evidence="2" type="primary">ORF30631</name>
</gene>
<dbReference type="InterPro" id="IPR050496">
    <property type="entry name" value="SNF2_RAD54_helicase_repair"/>
</dbReference>
<organism evidence="2">
    <name type="scientific">Arion vulgaris</name>
    <dbReference type="NCBI Taxonomy" id="1028688"/>
    <lineage>
        <taxon>Eukaryota</taxon>
        <taxon>Metazoa</taxon>
        <taxon>Spiralia</taxon>
        <taxon>Lophotrochozoa</taxon>
        <taxon>Mollusca</taxon>
        <taxon>Gastropoda</taxon>
        <taxon>Heterobranchia</taxon>
        <taxon>Euthyneura</taxon>
        <taxon>Panpulmonata</taxon>
        <taxon>Eupulmonata</taxon>
        <taxon>Stylommatophora</taxon>
        <taxon>Helicina</taxon>
        <taxon>Arionoidea</taxon>
        <taxon>Arionidae</taxon>
        <taxon>Arion</taxon>
    </lineage>
</organism>
<feature type="domain" description="SNF2 N-terminal" evidence="1">
    <location>
        <begin position="5"/>
        <end position="66"/>
    </location>
</feature>
<dbReference type="GO" id="GO:0005634">
    <property type="term" value="C:nucleus"/>
    <property type="evidence" value="ECO:0007669"/>
    <property type="project" value="TreeGrafter"/>
</dbReference>
<accession>A0A0B6YN70</accession>
<dbReference type="Gene3D" id="1.20.120.850">
    <property type="entry name" value="SWI2/SNF2 ATPases, N-terminal domain"/>
    <property type="match status" value="1"/>
</dbReference>
<evidence type="ECO:0000259" key="1">
    <source>
        <dbReference type="Pfam" id="PF00176"/>
    </source>
</evidence>
<name>A0A0B6YN70_9EUPU</name>
<dbReference type="GO" id="GO:0015616">
    <property type="term" value="F:DNA translocase activity"/>
    <property type="evidence" value="ECO:0007669"/>
    <property type="project" value="TreeGrafter"/>
</dbReference>
<dbReference type="PANTHER" id="PTHR45629">
    <property type="entry name" value="SNF2/RAD54 FAMILY MEMBER"/>
    <property type="match status" value="1"/>
</dbReference>